<sequence>MNEIKIVPGILEKDLNVIIEKIHRFEGFAKSVQVDVIDGKFAPNTTFMDIRQLEKINTSLKIELDLHVENPQVFIPFGSETINKVILHVESANFSRGDLEELHMRDFEAGISLSPETEISEIEPFLGLVDCVQFMTVVPGFSNQTFLPEVLPRIKEFHINFPDMVIEVDGGINPKTAKLAIDAGATILSSTSFLGECDNLAECISELGGQNYGN</sequence>
<gene>
    <name evidence="3" type="ORF">A3A78_01800</name>
</gene>
<dbReference type="EMBL" id="MEVI01000001">
    <property type="protein sequence ID" value="OGC55753.1"/>
    <property type="molecule type" value="Genomic_DNA"/>
</dbReference>
<dbReference type="GO" id="GO:0046872">
    <property type="term" value="F:metal ion binding"/>
    <property type="evidence" value="ECO:0007669"/>
    <property type="project" value="UniProtKB-KW"/>
</dbReference>
<dbReference type="InterPro" id="IPR000056">
    <property type="entry name" value="Ribul_P_3_epim-like"/>
</dbReference>
<comment type="caution">
    <text evidence="3">The sequence shown here is derived from an EMBL/GenBank/DDBJ whole genome shotgun (WGS) entry which is preliminary data.</text>
</comment>
<dbReference type="AlphaFoldDB" id="A0A1F4VGC0"/>
<dbReference type="Gene3D" id="3.20.20.70">
    <property type="entry name" value="Aldolase class I"/>
    <property type="match status" value="1"/>
</dbReference>
<keyword evidence="2" id="KW-0413">Isomerase</keyword>
<dbReference type="SUPFAM" id="SSF51366">
    <property type="entry name" value="Ribulose-phoshate binding barrel"/>
    <property type="match status" value="1"/>
</dbReference>
<dbReference type="GO" id="GO:0005975">
    <property type="term" value="P:carbohydrate metabolic process"/>
    <property type="evidence" value="ECO:0007669"/>
    <property type="project" value="InterPro"/>
</dbReference>
<evidence type="ECO:0000256" key="1">
    <source>
        <dbReference type="ARBA" id="ARBA00022723"/>
    </source>
</evidence>
<evidence type="ECO:0008006" key="5">
    <source>
        <dbReference type="Google" id="ProtNLM"/>
    </source>
</evidence>
<reference evidence="3 4" key="1">
    <citation type="journal article" date="2016" name="Nat. Commun.">
        <title>Thousands of microbial genomes shed light on interconnected biogeochemical processes in an aquifer system.</title>
        <authorList>
            <person name="Anantharaman K."/>
            <person name="Brown C.T."/>
            <person name="Hug L.A."/>
            <person name="Sharon I."/>
            <person name="Castelle C.J."/>
            <person name="Probst A.J."/>
            <person name="Thomas B.C."/>
            <person name="Singh A."/>
            <person name="Wilkins M.J."/>
            <person name="Karaoz U."/>
            <person name="Brodie E.L."/>
            <person name="Williams K.H."/>
            <person name="Hubbard S.S."/>
            <person name="Banfield J.F."/>
        </authorList>
    </citation>
    <scope>NUCLEOTIDE SEQUENCE [LARGE SCALE GENOMIC DNA]</scope>
</reference>
<dbReference type="GO" id="GO:0016857">
    <property type="term" value="F:racemase and epimerase activity, acting on carbohydrates and derivatives"/>
    <property type="evidence" value="ECO:0007669"/>
    <property type="project" value="InterPro"/>
</dbReference>
<keyword evidence="1" id="KW-0479">Metal-binding</keyword>
<organism evidence="3 4">
    <name type="scientific">candidate division WWE3 bacterium RIFCSPLOWO2_01_FULL_41_18</name>
    <dbReference type="NCBI Taxonomy" id="1802625"/>
    <lineage>
        <taxon>Bacteria</taxon>
        <taxon>Katanobacteria</taxon>
    </lineage>
</organism>
<proteinExistence type="predicted"/>
<accession>A0A1F4VGC0</accession>
<dbReference type="Pfam" id="PF00834">
    <property type="entry name" value="Ribul_P_3_epim"/>
    <property type="match status" value="1"/>
</dbReference>
<protein>
    <recommendedName>
        <fullName evidence="5">Ribulose-phosphate 3-epimerase</fullName>
    </recommendedName>
</protein>
<evidence type="ECO:0000313" key="4">
    <source>
        <dbReference type="Proteomes" id="UP000176504"/>
    </source>
</evidence>
<evidence type="ECO:0000256" key="2">
    <source>
        <dbReference type="ARBA" id="ARBA00023235"/>
    </source>
</evidence>
<name>A0A1F4VGC0_UNCKA</name>
<dbReference type="InterPro" id="IPR013785">
    <property type="entry name" value="Aldolase_TIM"/>
</dbReference>
<dbReference type="Proteomes" id="UP000176504">
    <property type="component" value="Unassembled WGS sequence"/>
</dbReference>
<dbReference type="InterPro" id="IPR011060">
    <property type="entry name" value="RibuloseP-bd_barrel"/>
</dbReference>
<evidence type="ECO:0000313" key="3">
    <source>
        <dbReference type="EMBL" id="OGC55753.1"/>
    </source>
</evidence>
<dbReference type="PANTHER" id="PTHR11749">
    <property type="entry name" value="RIBULOSE-5-PHOSPHATE-3-EPIMERASE"/>
    <property type="match status" value="1"/>
</dbReference>